<name>A0ABD1P1B8_9LAMI</name>
<dbReference type="Gene3D" id="1.20.1280.50">
    <property type="match status" value="1"/>
</dbReference>
<accession>A0ABD1P1B8</accession>
<dbReference type="EMBL" id="JBFOLJ010000038">
    <property type="protein sequence ID" value="KAL2457660.1"/>
    <property type="molecule type" value="Genomic_DNA"/>
</dbReference>
<dbReference type="AlphaFoldDB" id="A0ABD1P1B8"/>
<protein>
    <submittedName>
        <fullName evidence="2">F-box protein-like</fullName>
    </submittedName>
</protein>
<dbReference type="InterPro" id="IPR036047">
    <property type="entry name" value="F-box-like_dom_sf"/>
</dbReference>
<dbReference type="Pfam" id="PF00646">
    <property type="entry name" value="F-box"/>
    <property type="match status" value="1"/>
</dbReference>
<evidence type="ECO:0000313" key="3">
    <source>
        <dbReference type="Proteomes" id="UP001604277"/>
    </source>
</evidence>
<dbReference type="SUPFAM" id="SSF81383">
    <property type="entry name" value="F-box domain"/>
    <property type="match status" value="1"/>
</dbReference>
<dbReference type="InterPro" id="IPR001810">
    <property type="entry name" value="F-box_dom"/>
</dbReference>
<proteinExistence type="predicted"/>
<reference evidence="3" key="1">
    <citation type="submission" date="2024-07" db="EMBL/GenBank/DDBJ databases">
        <title>Two chromosome-level genome assemblies of Korean endemic species Abeliophyllum distichum and Forsythia ovata (Oleaceae).</title>
        <authorList>
            <person name="Jang H."/>
        </authorList>
    </citation>
    <scope>NUCLEOTIDE SEQUENCE [LARGE SCALE GENOMIC DNA]</scope>
</reference>
<dbReference type="Proteomes" id="UP001604277">
    <property type="component" value="Unassembled WGS sequence"/>
</dbReference>
<feature type="domain" description="F-box" evidence="1">
    <location>
        <begin position="46"/>
        <end position="78"/>
    </location>
</feature>
<keyword evidence="3" id="KW-1185">Reference proteome</keyword>
<evidence type="ECO:0000259" key="1">
    <source>
        <dbReference type="Pfam" id="PF00646"/>
    </source>
</evidence>
<gene>
    <name evidence="2" type="ORF">Fot_56179</name>
</gene>
<comment type="caution">
    <text evidence="2">The sequence shown here is derived from an EMBL/GenBank/DDBJ whole genome shotgun (WGS) entry which is preliminary data.</text>
</comment>
<evidence type="ECO:0000313" key="2">
    <source>
        <dbReference type="EMBL" id="KAL2457660.1"/>
    </source>
</evidence>
<organism evidence="2 3">
    <name type="scientific">Forsythia ovata</name>
    <dbReference type="NCBI Taxonomy" id="205694"/>
    <lineage>
        <taxon>Eukaryota</taxon>
        <taxon>Viridiplantae</taxon>
        <taxon>Streptophyta</taxon>
        <taxon>Embryophyta</taxon>
        <taxon>Tracheophyta</taxon>
        <taxon>Spermatophyta</taxon>
        <taxon>Magnoliopsida</taxon>
        <taxon>eudicotyledons</taxon>
        <taxon>Gunneridae</taxon>
        <taxon>Pentapetalae</taxon>
        <taxon>asterids</taxon>
        <taxon>lamiids</taxon>
        <taxon>Lamiales</taxon>
        <taxon>Oleaceae</taxon>
        <taxon>Forsythieae</taxon>
        <taxon>Forsythia</taxon>
    </lineage>
</organism>
<sequence>MGQSSYITRPRSAKPVVISLWTSNFNEPDDIIYDTDNTISGNDYMLNLPEKCMACIFQSLSSSDQKRSALVCYRWMRIEGQSRHRLLLNAKSKLTSNIPKLFSCFDTVTKLTHKCDYRCVSICVDSDFFEV</sequence>